<dbReference type="Proteomes" id="UP000440694">
    <property type="component" value="Unassembled WGS sequence"/>
</dbReference>
<dbReference type="Gene3D" id="2.60.120.1440">
    <property type="match status" value="1"/>
</dbReference>
<dbReference type="InterPro" id="IPR006860">
    <property type="entry name" value="FecR"/>
</dbReference>
<reference evidence="3 4" key="1">
    <citation type="submission" date="2019-11" db="EMBL/GenBank/DDBJ databases">
        <title>Identification of a novel strain.</title>
        <authorList>
            <person name="Xu Q."/>
            <person name="Wang G."/>
        </authorList>
    </citation>
    <scope>NUCLEOTIDE SEQUENCE [LARGE SCALE GENOMIC DNA]</scope>
    <source>
        <strain evidence="4">xq</strain>
    </source>
</reference>
<feature type="chain" id="PRO_5026022055" evidence="1">
    <location>
        <begin position="23"/>
        <end position="324"/>
    </location>
</feature>
<evidence type="ECO:0000259" key="2">
    <source>
        <dbReference type="Pfam" id="PF04773"/>
    </source>
</evidence>
<comment type="caution">
    <text evidence="3">The sequence shown here is derived from an EMBL/GenBank/DDBJ whole genome shotgun (WGS) entry which is preliminary data.</text>
</comment>
<dbReference type="EMBL" id="WMBQ01000001">
    <property type="protein sequence ID" value="MTD93734.1"/>
    <property type="molecule type" value="Genomic_DNA"/>
</dbReference>
<keyword evidence="4" id="KW-1185">Reference proteome</keyword>
<feature type="domain" description="FecR protein" evidence="2">
    <location>
        <begin position="63"/>
        <end position="162"/>
    </location>
</feature>
<evidence type="ECO:0000256" key="1">
    <source>
        <dbReference type="SAM" id="SignalP"/>
    </source>
</evidence>
<gene>
    <name evidence="3" type="ORF">GIW81_05230</name>
</gene>
<dbReference type="Pfam" id="PF04773">
    <property type="entry name" value="FecR"/>
    <property type="match status" value="1"/>
</dbReference>
<evidence type="ECO:0000313" key="3">
    <source>
        <dbReference type="EMBL" id="MTD93734.1"/>
    </source>
</evidence>
<name>A0A6I3KFQ4_9HYPH</name>
<evidence type="ECO:0000313" key="4">
    <source>
        <dbReference type="Proteomes" id="UP000440694"/>
    </source>
</evidence>
<protein>
    <submittedName>
        <fullName evidence="3">Iron dicitrate transport regulator FecR</fullName>
    </submittedName>
</protein>
<sequence length="324" mass="35866">MRIPSPAICISALLMSGGAAVAAPGDAIGSAVTVVNYVTASLENAGDERQLASGDDVRQQEMIEVDQDSRSEIELNDRTKLALGPGARMLLDKFVYDPDLSGGAIVVNLIKGTFRFITGIAAKPAYVIRTPAASITVRGTIFDVFVINANETWLLLSEGAVEACTESGKCLLHDEPGKIIRITRDDIDTPAKWANLRKRDIDFDDAFPFIVRPPKIDPDPIFSREDIVKMDAEDYPEDPPRETKPTKVKPQKIEYEEPYTPPPRKVKIKREYREHRTYPREAHYEPKRHGRGREILKKGIKAGVAVGVGLGVGYGIAKVLRRKY</sequence>
<organism evidence="3 4">
    <name type="scientific">Hyphomicrobium album</name>
    <dbReference type="NCBI Taxonomy" id="2665159"/>
    <lineage>
        <taxon>Bacteria</taxon>
        <taxon>Pseudomonadati</taxon>
        <taxon>Pseudomonadota</taxon>
        <taxon>Alphaproteobacteria</taxon>
        <taxon>Hyphomicrobiales</taxon>
        <taxon>Hyphomicrobiaceae</taxon>
        <taxon>Hyphomicrobium</taxon>
    </lineage>
</organism>
<keyword evidence="1" id="KW-0732">Signal</keyword>
<proteinExistence type="predicted"/>
<feature type="signal peptide" evidence="1">
    <location>
        <begin position="1"/>
        <end position="22"/>
    </location>
</feature>
<dbReference type="AlphaFoldDB" id="A0A6I3KFQ4"/>
<accession>A0A6I3KFQ4</accession>